<protein>
    <recommendedName>
        <fullName evidence="3">PrgI family protein</fullName>
    </recommendedName>
</protein>
<evidence type="ECO:0008006" key="3">
    <source>
        <dbReference type="Google" id="ProtNLM"/>
    </source>
</evidence>
<keyword evidence="1" id="KW-0472">Membrane</keyword>
<name>A0AAU7P9D5_9XANT</name>
<feature type="transmembrane region" description="Helical" evidence="1">
    <location>
        <begin position="49"/>
        <end position="66"/>
    </location>
</feature>
<evidence type="ECO:0000313" key="2">
    <source>
        <dbReference type="EMBL" id="XBS37818.1"/>
    </source>
</evidence>
<dbReference type="EMBL" id="CP144460">
    <property type="protein sequence ID" value="XBS37818.1"/>
    <property type="molecule type" value="Genomic_DNA"/>
</dbReference>
<keyword evidence="1" id="KW-0812">Transmembrane</keyword>
<evidence type="ECO:0000256" key="1">
    <source>
        <dbReference type="SAM" id="Phobius"/>
    </source>
</evidence>
<gene>
    <name evidence="2" type="ORF">VZ068_20870</name>
</gene>
<dbReference type="RefSeq" id="WP_349656378.1">
    <property type="nucleotide sequence ID" value="NZ_CP144460.1"/>
</dbReference>
<reference evidence="2" key="1">
    <citation type="submission" date="2024-02" db="EMBL/GenBank/DDBJ databases">
        <title>Complete genome sequence of Xanthomonas sp. 10-10.</title>
        <authorList>
            <person name="Biessy A."/>
            <person name="Ciotola M."/>
            <person name="Cadieux M."/>
            <person name="Soufiane B."/>
            <person name="Laforest M."/>
            <person name="Filion M."/>
        </authorList>
    </citation>
    <scope>NUCLEOTIDE SEQUENCE</scope>
    <source>
        <strain evidence="2">10-10</strain>
    </source>
</reference>
<sequence>MKLLDARQRPTMSLKHFIWVSRWALVQWLLVLALLVVVIAPVFGRDHSQIIVCLGVGLLLGFLLNSRQGSKNWPWLWSVIDWAKVEREIAQSTYDES</sequence>
<keyword evidence="1" id="KW-1133">Transmembrane helix</keyword>
<proteinExistence type="predicted"/>
<organism evidence="2">
    <name type="scientific">Xanthomonas sp. 10-10</name>
    <dbReference type="NCBI Taxonomy" id="3115848"/>
    <lineage>
        <taxon>Bacteria</taxon>
        <taxon>Pseudomonadati</taxon>
        <taxon>Pseudomonadota</taxon>
        <taxon>Gammaproteobacteria</taxon>
        <taxon>Lysobacterales</taxon>
        <taxon>Lysobacteraceae</taxon>
        <taxon>Xanthomonas</taxon>
    </lineage>
</organism>
<dbReference type="AlphaFoldDB" id="A0AAU7P9D5"/>
<accession>A0AAU7P9D5</accession>
<feature type="transmembrane region" description="Helical" evidence="1">
    <location>
        <begin position="20"/>
        <end position="43"/>
    </location>
</feature>